<keyword evidence="3" id="KW-1185">Reference proteome</keyword>
<proteinExistence type="predicted"/>
<feature type="compositionally biased region" description="Basic and acidic residues" evidence="1">
    <location>
        <begin position="310"/>
        <end position="326"/>
    </location>
</feature>
<feature type="region of interest" description="Disordered" evidence="1">
    <location>
        <begin position="213"/>
        <end position="235"/>
    </location>
</feature>
<name>A0A0C9Z3N1_9AGAM</name>
<gene>
    <name evidence="2" type="ORF">PISMIDRAFT_682029</name>
</gene>
<dbReference type="OrthoDB" id="2671957at2759"/>
<evidence type="ECO:0000256" key="1">
    <source>
        <dbReference type="SAM" id="MobiDB-lite"/>
    </source>
</evidence>
<organism evidence="2 3">
    <name type="scientific">Pisolithus microcarpus 441</name>
    <dbReference type="NCBI Taxonomy" id="765257"/>
    <lineage>
        <taxon>Eukaryota</taxon>
        <taxon>Fungi</taxon>
        <taxon>Dikarya</taxon>
        <taxon>Basidiomycota</taxon>
        <taxon>Agaricomycotina</taxon>
        <taxon>Agaricomycetes</taxon>
        <taxon>Agaricomycetidae</taxon>
        <taxon>Boletales</taxon>
        <taxon>Sclerodermatineae</taxon>
        <taxon>Pisolithaceae</taxon>
        <taxon>Pisolithus</taxon>
    </lineage>
</organism>
<accession>A0A0C9Z3N1</accession>
<dbReference type="Proteomes" id="UP000054018">
    <property type="component" value="Unassembled WGS sequence"/>
</dbReference>
<evidence type="ECO:0000313" key="3">
    <source>
        <dbReference type="Proteomes" id="UP000054018"/>
    </source>
</evidence>
<sequence length="339" mass="37180">MTPVYGHGRRKQRCTEDRYSCHQRVLPCLGTGSTSSLERRCSSTANSEEYYEDGDEDYSDFDEGYVAELRQASVGVPITPAPLLPPSSCTVGNEALLANHPMHSLHCPLVPSDASVTFAHVHMRRHAFNPPPKLCSLVPSFRGSAASEAELAYSSPESGYPIPRAEDFQWDFPDPFKTPATDPTCALAMARYAKMRLNVNIAPNVEGYNRVWEHLSPPPPPPSPLLSDDETESSRFQAPVPRLSLGAVGGGTQLGTLQSISISSRPVPFWGNCDSCTSRSIVTSSDDICSFAPLRTDLEYANAMLRAQESREAEETNAERLCERGKPCKTRTSIQGRRT</sequence>
<reference evidence="2 3" key="1">
    <citation type="submission" date="2014-04" db="EMBL/GenBank/DDBJ databases">
        <authorList>
            <consortium name="DOE Joint Genome Institute"/>
            <person name="Kuo A."/>
            <person name="Kohler A."/>
            <person name="Costa M.D."/>
            <person name="Nagy L.G."/>
            <person name="Floudas D."/>
            <person name="Copeland A."/>
            <person name="Barry K.W."/>
            <person name="Cichocki N."/>
            <person name="Veneault-Fourrey C."/>
            <person name="LaButti K."/>
            <person name="Lindquist E.A."/>
            <person name="Lipzen A."/>
            <person name="Lundell T."/>
            <person name="Morin E."/>
            <person name="Murat C."/>
            <person name="Sun H."/>
            <person name="Tunlid A."/>
            <person name="Henrissat B."/>
            <person name="Grigoriev I.V."/>
            <person name="Hibbett D.S."/>
            <person name="Martin F."/>
            <person name="Nordberg H.P."/>
            <person name="Cantor M.N."/>
            <person name="Hua S.X."/>
        </authorList>
    </citation>
    <scope>NUCLEOTIDE SEQUENCE [LARGE SCALE GENOMIC DNA]</scope>
    <source>
        <strain evidence="2 3">441</strain>
    </source>
</reference>
<dbReference type="EMBL" id="KN833759">
    <property type="protein sequence ID" value="KIK20824.1"/>
    <property type="molecule type" value="Genomic_DNA"/>
</dbReference>
<evidence type="ECO:0000313" key="2">
    <source>
        <dbReference type="EMBL" id="KIK20824.1"/>
    </source>
</evidence>
<feature type="compositionally biased region" description="Polar residues" evidence="1">
    <location>
        <begin position="330"/>
        <end position="339"/>
    </location>
</feature>
<feature type="region of interest" description="Disordered" evidence="1">
    <location>
        <begin position="310"/>
        <end position="339"/>
    </location>
</feature>
<reference evidence="3" key="2">
    <citation type="submission" date="2015-01" db="EMBL/GenBank/DDBJ databases">
        <title>Evolutionary Origins and Diversification of the Mycorrhizal Mutualists.</title>
        <authorList>
            <consortium name="DOE Joint Genome Institute"/>
            <consortium name="Mycorrhizal Genomics Consortium"/>
            <person name="Kohler A."/>
            <person name="Kuo A."/>
            <person name="Nagy L.G."/>
            <person name="Floudas D."/>
            <person name="Copeland A."/>
            <person name="Barry K.W."/>
            <person name="Cichocki N."/>
            <person name="Veneault-Fourrey C."/>
            <person name="LaButti K."/>
            <person name="Lindquist E.A."/>
            <person name="Lipzen A."/>
            <person name="Lundell T."/>
            <person name="Morin E."/>
            <person name="Murat C."/>
            <person name="Riley R."/>
            <person name="Ohm R."/>
            <person name="Sun H."/>
            <person name="Tunlid A."/>
            <person name="Henrissat B."/>
            <person name="Grigoriev I.V."/>
            <person name="Hibbett D.S."/>
            <person name="Martin F."/>
        </authorList>
    </citation>
    <scope>NUCLEOTIDE SEQUENCE [LARGE SCALE GENOMIC DNA]</scope>
    <source>
        <strain evidence="3">441</strain>
    </source>
</reference>
<protein>
    <submittedName>
        <fullName evidence="2">Uncharacterized protein</fullName>
    </submittedName>
</protein>
<dbReference type="AlphaFoldDB" id="A0A0C9Z3N1"/>
<dbReference type="HOGENOM" id="CLU_689102_0_0_1"/>